<evidence type="ECO:0000313" key="2">
    <source>
        <dbReference type="Proteomes" id="UP000886595"/>
    </source>
</evidence>
<dbReference type="Proteomes" id="UP000886595">
    <property type="component" value="Unassembled WGS sequence"/>
</dbReference>
<protein>
    <submittedName>
        <fullName evidence="1">Uncharacterized protein</fullName>
    </submittedName>
</protein>
<sequence>MSNFGGIRTLKESFRVNVTANCFLQSFSQASSPKPSCIFRRSFSSFITGLACRFKISISQQTHSHVSFLPPFPRSTLILSEWCRLISVKKSRYKGQDFSAPVSSFSSTLRSFVLPSTLNEVRNAQKKIAEQILKISVRVATEAAESAASDGKTFCIIQLDVGLDAAAVREAVSKVVEKKEFKQLDVTEWLTTALGPLKGRCRKWKSCLASGQGMDASQVNAALDLAA</sequence>
<reference evidence="1 2" key="1">
    <citation type="submission" date="2020-02" db="EMBL/GenBank/DDBJ databases">
        <authorList>
            <person name="Ma Q."/>
            <person name="Huang Y."/>
            <person name="Song X."/>
            <person name="Pei D."/>
        </authorList>
    </citation>
    <scope>NUCLEOTIDE SEQUENCE [LARGE SCALE GENOMIC DNA]</scope>
    <source>
        <strain evidence="1">Sxm20200214</strain>
        <tissue evidence="1">Leaf</tissue>
    </source>
</reference>
<comment type="caution">
    <text evidence="1">The sequence shown here is derived from an EMBL/GenBank/DDBJ whole genome shotgun (WGS) entry which is preliminary data.</text>
</comment>
<name>A0A8X7TSH4_BRACI</name>
<dbReference type="AlphaFoldDB" id="A0A8X7TSH4"/>
<accession>A0A8X7TSH4</accession>
<evidence type="ECO:0000313" key="1">
    <source>
        <dbReference type="EMBL" id="KAG2250566.1"/>
    </source>
</evidence>
<keyword evidence="2" id="KW-1185">Reference proteome</keyword>
<organism evidence="1 2">
    <name type="scientific">Brassica carinata</name>
    <name type="common">Ethiopian mustard</name>
    <name type="synonym">Abyssinian cabbage</name>
    <dbReference type="NCBI Taxonomy" id="52824"/>
    <lineage>
        <taxon>Eukaryota</taxon>
        <taxon>Viridiplantae</taxon>
        <taxon>Streptophyta</taxon>
        <taxon>Embryophyta</taxon>
        <taxon>Tracheophyta</taxon>
        <taxon>Spermatophyta</taxon>
        <taxon>Magnoliopsida</taxon>
        <taxon>eudicotyledons</taxon>
        <taxon>Gunneridae</taxon>
        <taxon>Pentapetalae</taxon>
        <taxon>rosids</taxon>
        <taxon>malvids</taxon>
        <taxon>Brassicales</taxon>
        <taxon>Brassicaceae</taxon>
        <taxon>Brassiceae</taxon>
        <taxon>Brassica</taxon>
    </lineage>
</organism>
<dbReference type="OrthoDB" id="1748980at2759"/>
<dbReference type="EMBL" id="JAAMPC010000016">
    <property type="protein sequence ID" value="KAG2250566.1"/>
    <property type="molecule type" value="Genomic_DNA"/>
</dbReference>
<proteinExistence type="predicted"/>
<gene>
    <name evidence="1" type="ORF">Bca52824_080702</name>
</gene>